<feature type="region of interest" description="Disordered" evidence="1">
    <location>
        <begin position="247"/>
        <end position="281"/>
    </location>
</feature>
<dbReference type="KEGG" id="cfus:CYFUS_001228"/>
<feature type="region of interest" description="Disordered" evidence="1">
    <location>
        <begin position="44"/>
        <end position="74"/>
    </location>
</feature>
<reference evidence="2 3" key="1">
    <citation type="submission" date="2017-06" db="EMBL/GenBank/DDBJ databases">
        <title>Sequencing and comparative analysis of myxobacterial genomes.</title>
        <authorList>
            <person name="Rupp O."/>
            <person name="Goesmann A."/>
            <person name="Sogaard-Andersen L."/>
        </authorList>
    </citation>
    <scope>NUCLEOTIDE SEQUENCE [LARGE SCALE GENOMIC DNA]</scope>
    <source>
        <strain evidence="2 3">DSM 52655</strain>
    </source>
</reference>
<feature type="region of interest" description="Disordered" evidence="1">
    <location>
        <begin position="130"/>
        <end position="155"/>
    </location>
</feature>
<organism evidence="2 3">
    <name type="scientific">Cystobacter fuscus</name>
    <dbReference type="NCBI Taxonomy" id="43"/>
    <lineage>
        <taxon>Bacteria</taxon>
        <taxon>Pseudomonadati</taxon>
        <taxon>Myxococcota</taxon>
        <taxon>Myxococcia</taxon>
        <taxon>Myxococcales</taxon>
        <taxon>Cystobacterineae</taxon>
        <taxon>Archangiaceae</taxon>
        <taxon>Cystobacter</taxon>
    </lineage>
</organism>
<feature type="compositionally biased region" description="Basic and acidic residues" evidence="1">
    <location>
        <begin position="249"/>
        <end position="263"/>
    </location>
</feature>
<evidence type="ECO:0000313" key="2">
    <source>
        <dbReference type="EMBL" id="ATB35814.1"/>
    </source>
</evidence>
<name>A0A250IVQ1_9BACT</name>
<evidence type="ECO:0000256" key="1">
    <source>
        <dbReference type="SAM" id="MobiDB-lite"/>
    </source>
</evidence>
<dbReference type="Proteomes" id="UP000217257">
    <property type="component" value="Chromosome"/>
</dbReference>
<gene>
    <name evidence="2" type="ORF">CYFUS_001228</name>
</gene>
<proteinExistence type="predicted"/>
<accession>A0A250IVQ1</accession>
<protein>
    <submittedName>
        <fullName evidence="2">Uncharacterized protein</fullName>
    </submittedName>
</protein>
<dbReference type="EMBL" id="CP022098">
    <property type="protein sequence ID" value="ATB35814.1"/>
    <property type="molecule type" value="Genomic_DNA"/>
</dbReference>
<feature type="compositionally biased region" description="Polar residues" evidence="1">
    <location>
        <begin position="142"/>
        <end position="155"/>
    </location>
</feature>
<evidence type="ECO:0000313" key="3">
    <source>
        <dbReference type="Proteomes" id="UP000217257"/>
    </source>
</evidence>
<sequence length="281" mass="29827">MMRQGVRAPSCSRAGVSPSARCADSMVATPLGMNGALAGTNRRASHGTRAGAHGLSGWPGRVRSPPAGTPANGTGVARGALDGRRHVYAGCLNRAPVFPIRRFPPCPARGPRMPSIRPGVCGFDGEPTSAHNVRPSWKSPAVRNSTGAGGVTTSRARTRGNRDVLSMGCNNNNIENGVLAAYKENRLKLIFLDFHGIVEWNNAPSSSPVLIGQLGAEDVQRVHPVPPPAPSTRGVRSSWRRAPGRFMVKRLEAPARRRRREDGGPAEAGPGRRGTRGPRLQ</sequence>
<dbReference type="AlphaFoldDB" id="A0A250IVQ1"/>